<name>A0A1E3P7X9_WICAA</name>
<accession>A0A1E3P7X9</accession>
<evidence type="ECO:0000313" key="2">
    <source>
        <dbReference type="Proteomes" id="UP000094112"/>
    </source>
</evidence>
<evidence type="ECO:0000313" key="1">
    <source>
        <dbReference type="EMBL" id="ODQ61515.1"/>
    </source>
</evidence>
<keyword evidence="2" id="KW-1185">Reference proteome</keyword>
<dbReference type="AlphaFoldDB" id="A0A1E3P7X9"/>
<protein>
    <submittedName>
        <fullName evidence="1">Uncharacterized protein</fullName>
    </submittedName>
</protein>
<sequence>MSQQENKDISCNLTAQDWLKMVKHNSRTRFRFSTQLINLIKFKLVLLHGKVSKNQEPALKACVEPGQTIQKAPTIELENWLEREFIRRFINHWLTIIISFQTSSLLVQSPNRFFFSAATVSHLILGSAL</sequence>
<dbReference type="EMBL" id="KV454209">
    <property type="protein sequence ID" value="ODQ61515.1"/>
    <property type="molecule type" value="Genomic_DNA"/>
</dbReference>
<dbReference type="Proteomes" id="UP000094112">
    <property type="component" value="Unassembled WGS sequence"/>
</dbReference>
<organism evidence="1 2">
    <name type="scientific">Wickerhamomyces anomalus (strain ATCC 58044 / CBS 1984 / NCYC 433 / NRRL Y-366-8)</name>
    <name type="common">Yeast</name>
    <name type="synonym">Hansenula anomala</name>
    <dbReference type="NCBI Taxonomy" id="683960"/>
    <lineage>
        <taxon>Eukaryota</taxon>
        <taxon>Fungi</taxon>
        <taxon>Dikarya</taxon>
        <taxon>Ascomycota</taxon>
        <taxon>Saccharomycotina</taxon>
        <taxon>Saccharomycetes</taxon>
        <taxon>Phaffomycetales</taxon>
        <taxon>Wickerhamomycetaceae</taxon>
        <taxon>Wickerhamomyces</taxon>
    </lineage>
</organism>
<dbReference type="GeneID" id="30203521"/>
<gene>
    <name evidence="1" type="ORF">WICANDRAFT_91053</name>
</gene>
<reference evidence="1 2" key="1">
    <citation type="journal article" date="2016" name="Proc. Natl. Acad. Sci. U.S.A.">
        <title>Comparative genomics of biotechnologically important yeasts.</title>
        <authorList>
            <person name="Riley R."/>
            <person name="Haridas S."/>
            <person name="Wolfe K.H."/>
            <person name="Lopes M.R."/>
            <person name="Hittinger C.T."/>
            <person name="Goeker M."/>
            <person name="Salamov A.A."/>
            <person name="Wisecaver J.H."/>
            <person name="Long T.M."/>
            <person name="Calvey C.H."/>
            <person name="Aerts A.L."/>
            <person name="Barry K.W."/>
            <person name="Choi C."/>
            <person name="Clum A."/>
            <person name="Coughlan A.Y."/>
            <person name="Deshpande S."/>
            <person name="Douglass A.P."/>
            <person name="Hanson S.J."/>
            <person name="Klenk H.-P."/>
            <person name="LaButti K.M."/>
            <person name="Lapidus A."/>
            <person name="Lindquist E.A."/>
            <person name="Lipzen A.M."/>
            <person name="Meier-Kolthoff J.P."/>
            <person name="Ohm R.A."/>
            <person name="Otillar R.P."/>
            <person name="Pangilinan J.L."/>
            <person name="Peng Y."/>
            <person name="Rokas A."/>
            <person name="Rosa C.A."/>
            <person name="Scheuner C."/>
            <person name="Sibirny A.A."/>
            <person name="Slot J.C."/>
            <person name="Stielow J.B."/>
            <person name="Sun H."/>
            <person name="Kurtzman C.P."/>
            <person name="Blackwell M."/>
            <person name="Grigoriev I.V."/>
            <person name="Jeffries T.W."/>
        </authorList>
    </citation>
    <scope>NUCLEOTIDE SEQUENCE [LARGE SCALE GENOMIC DNA]</scope>
    <source>
        <strain evidence="2">ATCC 58044 / CBS 1984 / NCYC 433 / NRRL Y-366-8</strain>
    </source>
</reference>
<proteinExistence type="predicted"/>
<dbReference type="RefSeq" id="XP_019040722.1">
    <property type="nucleotide sequence ID" value="XM_019186275.1"/>
</dbReference>